<dbReference type="RefSeq" id="WP_341404927.1">
    <property type="nucleotide sequence ID" value="NZ_JBBUKT010000004.1"/>
</dbReference>
<proteinExistence type="predicted"/>
<feature type="compositionally biased region" description="Polar residues" evidence="1">
    <location>
        <begin position="359"/>
        <end position="371"/>
    </location>
</feature>
<comment type="caution">
    <text evidence="3">The sequence shown here is derived from an EMBL/GenBank/DDBJ whole genome shotgun (WGS) entry which is preliminary data.</text>
</comment>
<evidence type="ECO:0000313" key="3">
    <source>
        <dbReference type="EMBL" id="MEK7951325.1"/>
    </source>
</evidence>
<dbReference type="Proteomes" id="UP001371305">
    <property type="component" value="Unassembled WGS sequence"/>
</dbReference>
<dbReference type="Pfam" id="PF13271">
    <property type="entry name" value="DUF4062"/>
    <property type="match status" value="1"/>
</dbReference>
<gene>
    <name evidence="3" type="ORF">WKV53_12490</name>
</gene>
<feature type="domain" description="DUF4062" evidence="2">
    <location>
        <begin position="22"/>
        <end position="122"/>
    </location>
</feature>
<reference evidence="3 4" key="1">
    <citation type="submission" date="2024-04" db="EMBL/GenBank/DDBJ databases">
        <title>Luteolibacter sp. isolated from soil.</title>
        <authorList>
            <person name="An J."/>
        </authorList>
    </citation>
    <scope>NUCLEOTIDE SEQUENCE [LARGE SCALE GENOMIC DNA]</scope>
    <source>
        <strain evidence="3 4">Y139</strain>
    </source>
</reference>
<protein>
    <submittedName>
        <fullName evidence="3">DUF4062 domain-containing protein</fullName>
    </submittedName>
</protein>
<dbReference type="EMBL" id="JBBUKT010000004">
    <property type="protein sequence ID" value="MEK7951325.1"/>
    <property type="molecule type" value="Genomic_DNA"/>
</dbReference>
<accession>A0ABU9AU92</accession>
<evidence type="ECO:0000259" key="2">
    <source>
        <dbReference type="Pfam" id="PF13271"/>
    </source>
</evidence>
<keyword evidence="4" id="KW-1185">Reference proteome</keyword>
<name>A0ABU9AU92_9BACT</name>
<sequence>MNLPHFEFIIGQPPPHPMAIPRVFVSSTYYDLRHIRKGIELFIDNLGYDSILFESGDIPFSHEQPLDISCYKEIGTSHMLVLIIGGRSGSKSSDSTETPEPEVVAEQYRHYNSITQRELETALQEDIPVYIFVERGVAAEYLTYKENRENDTIRYAHVDNIHIFKLLDFIYSRARNNLTKDFEHLEDITSWLRSQWAGLLGDFLTKRSKESSFQTLRHQLKDLHRITETLKGYSENIMRGVSRAEAEEIIIESTAKLRDSAIQEAIKDNRVGKHLVSDHGADPTVIAKIISEAENSLDLVRKFRAYPNTKRCSYIHSALSHQSGVEEINLLRSMLGVPLLEVLPESRRYRETAPPATAGPSQSSKANTRNGESGGEAKPANG</sequence>
<evidence type="ECO:0000256" key="1">
    <source>
        <dbReference type="SAM" id="MobiDB-lite"/>
    </source>
</evidence>
<feature type="region of interest" description="Disordered" evidence="1">
    <location>
        <begin position="348"/>
        <end position="382"/>
    </location>
</feature>
<organism evidence="3 4">
    <name type="scientific">Luteolibacter soli</name>
    <dbReference type="NCBI Taxonomy" id="3135280"/>
    <lineage>
        <taxon>Bacteria</taxon>
        <taxon>Pseudomonadati</taxon>
        <taxon>Verrucomicrobiota</taxon>
        <taxon>Verrucomicrobiia</taxon>
        <taxon>Verrucomicrobiales</taxon>
        <taxon>Verrucomicrobiaceae</taxon>
        <taxon>Luteolibacter</taxon>
    </lineage>
</organism>
<dbReference type="InterPro" id="IPR025139">
    <property type="entry name" value="DUF4062"/>
</dbReference>
<evidence type="ECO:0000313" key="4">
    <source>
        <dbReference type="Proteomes" id="UP001371305"/>
    </source>
</evidence>